<sequence>MSKRYLVAALAALLLASPVLAISTRRPETPLLLNLTVYPPGLALKELSTTRSGLAAVFVNTADKEVAVDKLYLAVEPPESFQCAISVPPLLETPPGPCSYNSSKDPLFKAPRVEPGGRVAVLVALSGTLRLTALNQSEEAVLKLGVGNATLVKKLRLYGWVDGEAKTLGRPGELEVRLVFGGNSTARLAVSGARVEVAGATLKNLRVVEAANFSGSVKAENGSIVVDGYASPPASIRVVAEAYSTVGVGGASPRVVLRLGDSEKAIGRAEVPAAKLVDLKPLLGFLPYAYEVSVEGGGNGYAAVRVGPHTYNVTLTGGRGSLTLGEAFWPLLSSYPVEPVSVALIEGNATREYPAVPPGEAPRVTTGLALLAIILASAAAVALLVRRAAKLEKQCGPVIEFEL</sequence>
<keyword evidence="1" id="KW-0812">Transmembrane</keyword>
<dbReference type="STRING" id="368408.Tpen_1731"/>
<protein>
    <submittedName>
        <fullName evidence="2">Transcriptional regulator, Fis family</fullName>
    </submittedName>
</protein>
<dbReference type="Proteomes" id="UP000000641">
    <property type="component" value="Chromosome"/>
</dbReference>
<keyword evidence="1" id="KW-1133">Transmembrane helix</keyword>
<dbReference type="RefSeq" id="WP_011753391.1">
    <property type="nucleotide sequence ID" value="NC_008698.1"/>
</dbReference>
<keyword evidence="3" id="KW-1185">Reference proteome</keyword>
<dbReference type="AlphaFoldDB" id="A1S0Z6"/>
<dbReference type="EMBL" id="CP000505">
    <property type="protein sequence ID" value="ABL79126.1"/>
    <property type="molecule type" value="Genomic_DNA"/>
</dbReference>
<dbReference type="EnsemblBacteria" id="ABL79126">
    <property type="protein sequence ID" value="ABL79126"/>
    <property type="gene ID" value="Tpen_1731"/>
</dbReference>
<proteinExistence type="predicted"/>
<accession>A1S0Z6</accession>
<evidence type="ECO:0000313" key="2">
    <source>
        <dbReference type="EMBL" id="ABL79126.1"/>
    </source>
</evidence>
<dbReference type="HOGENOM" id="CLU_644996_0_0_2"/>
<name>A1S0Z6_THEPD</name>
<organism evidence="2 3">
    <name type="scientific">Thermofilum pendens (strain DSM 2475 / Hrk 5)</name>
    <dbReference type="NCBI Taxonomy" id="368408"/>
    <lineage>
        <taxon>Archaea</taxon>
        <taxon>Thermoproteota</taxon>
        <taxon>Thermoprotei</taxon>
        <taxon>Thermofilales</taxon>
        <taxon>Thermofilaceae</taxon>
        <taxon>Thermofilum</taxon>
    </lineage>
</organism>
<dbReference type="KEGG" id="tpe:Tpen_1731"/>
<evidence type="ECO:0000256" key="1">
    <source>
        <dbReference type="SAM" id="Phobius"/>
    </source>
</evidence>
<feature type="transmembrane region" description="Helical" evidence="1">
    <location>
        <begin position="367"/>
        <end position="385"/>
    </location>
</feature>
<gene>
    <name evidence="2" type="ordered locus">Tpen_1731</name>
</gene>
<keyword evidence="1" id="KW-0472">Membrane</keyword>
<dbReference type="GeneID" id="4601756"/>
<evidence type="ECO:0000313" key="3">
    <source>
        <dbReference type="Proteomes" id="UP000000641"/>
    </source>
</evidence>
<reference evidence="3" key="1">
    <citation type="journal article" date="2008" name="J. Bacteriol.">
        <title>Genome sequence of Thermofilum pendens reveals an exceptional loss of biosynthetic pathways without genome reduction.</title>
        <authorList>
            <person name="Anderson I."/>
            <person name="Rodriguez J."/>
            <person name="Susanti D."/>
            <person name="Porat I."/>
            <person name="Reich C."/>
            <person name="Ulrich L.E."/>
            <person name="Elkins J.G."/>
            <person name="Mavromatis K."/>
            <person name="Lykidis A."/>
            <person name="Kim E."/>
            <person name="Thompson L.S."/>
            <person name="Nolan M."/>
            <person name="Land M."/>
            <person name="Copeland A."/>
            <person name="Lapidus A."/>
            <person name="Lucas S."/>
            <person name="Detter C."/>
            <person name="Zhulin I.B."/>
            <person name="Olsen G.J."/>
            <person name="Whitman W."/>
            <person name="Mukhopadhyay B."/>
            <person name="Bristow J."/>
            <person name="Kyrpides N."/>
        </authorList>
    </citation>
    <scope>NUCLEOTIDE SEQUENCE [LARGE SCALE GENOMIC DNA]</scope>
    <source>
        <strain evidence="3">DSM 2475 / Hrk 5</strain>
    </source>
</reference>